<evidence type="ECO:0000313" key="1">
    <source>
        <dbReference type="EMBL" id="SCB43283.1"/>
    </source>
</evidence>
<dbReference type="Proteomes" id="UP000199435">
    <property type="component" value="Unassembled WGS sequence"/>
</dbReference>
<evidence type="ECO:0000313" key="2">
    <source>
        <dbReference type="Proteomes" id="UP000199435"/>
    </source>
</evidence>
<dbReference type="EMBL" id="FMAH01000039">
    <property type="protein sequence ID" value="SCB43283.1"/>
    <property type="molecule type" value="Genomic_DNA"/>
</dbReference>
<proteinExistence type="predicted"/>
<accession>A0A1C3WT95</accession>
<reference evidence="2" key="1">
    <citation type="submission" date="2016-08" db="EMBL/GenBank/DDBJ databases">
        <authorList>
            <person name="Varghese N."/>
            <person name="Submissions Spin"/>
        </authorList>
    </citation>
    <scope>NUCLEOTIDE SEQUENCE [LARGE SCALE GENOMIC DNA]</scope>
    <source>
        <strain evidence="2">HAMBI 2971</strain>
    </source>
</reference>
<organism evidence="1 2">
    <name type="scientific">Rhizobium miluonense</name>
    <dbReference type="NCBI Taxonomy" id="411945"/>
    <lineage>
        <taxon>Bacteria</taxon>
        <taxon>Pseudomonadati</taxon>
        <taxon>Pseudomonadota</taxon>
        <taxon>Alphaproteobacteria</taxon>
        <taxon>Hyphomicrobiales</taxon>
        <taxon>Rhizobiaceae</taxon>
        <taxon>Rhizobium/Agrobacterium group</taxon>
        <taxon>Rhizobium</taxon>
    </lineage>
</organism>
<protein>
    <submittedName>
        <fullName evidence="1">YecA family protein</fullName>
    </submittedName>
</protein>
<dbReference type="SUPFAM" id="SSF101327">
    <property type="entry name" value="YgfB-like"/>
    <property type="match status" value="1"/>
</dbReference>
<keyword evidence="2" id="KW-1185">Reference proteome</keyword>
<dbReference type="OrthoDB" id="8363121at2"/>
<dbReference type="Gene3D" id="1.20.120.740">
    <property type="entry name" value="YgfB uncharacterised protein family UPF0149, PF03695"/>
    <property type="match status" value="1"/>
</dbReference>
<dbReference type="RefSeq" id="WP_092854300.1">
    <property type="nucleotide sequence ID" value="NZ_FMAH01000039.1"/>
</dbReference>
<dbReference type="NCBIfam" id="TIGR02292">
    <property type="entry name" value="ygfB_yecA"/>
    <property type="match status" value="1"/>
</dbReference>
<dbReference type="InterPro" id="IPR036255">
    <property type="entry name" value="YgfB-like_sf"/>
</dbReference>
<dbReference type="STRING" id="411945.GA0061102_103961"/>
<sequence length="183" mass="19931">MNRPAVSYDELDERLRGDGRNDYVGMSAIDGLVTAVVAGPATVAPAVWLPNVFGGTMPQTKPGSLEERLVNTVLNRHDEVDHLLANAPGNYYPIFMQDKGKTIVDAWAIGFALGLGLGGEAWAPILLATPKPIITPIMAVNPQLSKMLFRLSPQERRKVRATAHLHIRAAVNQLYAVTRAARR</sequence>
<gene>
    <name evidence="1" type="ORF">GA0061102_103961</name>
</gene>
<name>A0A1C3WT95_9HYPH</name>
<dbReference type="Pfam" id="PF03695">
    <property type="entry name" value="UPF0149"/>
    <property type="match status" value="1"/>
</dbReference>
<dbReference type="AlphaFoldDB" id="A0A1C3WT95"/>
<dbReference type="InterPro" id="IPR011978">
    <property type="entry name" value="YgfB-like"/>
</dbReference>